<dbReference type="Proteomes" id="UP000621859">
    <property type="component" value="Unassembled WGS sequence"/>
</dbReference>
<accession>A0ABQ2PHJ7</accession>
<gene>
    <name evidence="1" type="ORF">GCM10010971_09120</name>
</gene>
<sequence>MQTKETGFREGILMIAHDFGLTLSTDNTRPSGTPEKPFDLDKEWYALDCIPRYLTFTF</sequence>
<reference evidence="2" key="1">
    <citation type="journal article" date="2019" name="Int. J. Syst. Evol. Microbiol.">
        <title>The Global Catalogue of Microorganisms (GCM) 10K type strain sequencing project: providing services to taxonomists for standard genome sequencing and annotation.</title>
        <authorList>
            <consortium name="The Broad Institute Genomics Platform"/>
            <consortium name="The Broad Institute Genome Sequencing Center for Infectious Disease"/>
            <person name="Wu L."/>
            <person name="Ma J."/>
        </authorList>
    </citation>
    <scope>NUCLEOTIDE SEQUENCE [LARGE SCALE GENOMIC DNA]</scope>
    <source>
        <strain evidence="2">CGMCC 1.8860</strain>
    </source>
</reference>
<name>A0ABQ2PHJ7_9NEIS</name>
<evidence type="ECO:0000313" key="2">
    <source>
        <dbReference type="Proteomes" id="UP000621859"/>
    </source>
</evidence>
<dbReference type="EMBL" id="BMLY01000001">
    <property type="protein sequence ID" value="GGP25093.1"/>
    <property type="molecule type" value="Genomic_DNA"/>
</dbReference>
<protein>
    <submittedName>
        <fullName evidence="1">Uncharacterized protein</fullName>
    </submittedName>
</protein>
<keyword evidence="2" id="KW-1185">Reference proteome</keyword>
<comment type="caution">
    <text evidence="1">The sequence shown here is derived from an EMBL/GenBank/DDBJ whole genome shotgun (WGS) entry which is preliminary data.</text>
</comment>
<evidence type="ECO:0000313" key="1">
    <source>
        <dbReference type="EMBL" id="GGP25093.1"/>
    </source>
</evidence>
<organism evidence="1 2">
    <name type="scientific">Silvimonas amylolytica</name>
    <dbReference type="NCBI Taxonomy" id="449663"/>
    <lineage>
        <taxon>Bacteria</taxon>
        <taxon>Pseudomonadati</taxon>
        <taxon>Pseudomonadota</taxon>
        <taxon>Betaproteobacteria</taxon>
        <taxon>Neisseriales</taxon>
        <taxon>Chitinibacteraceae</taxon>
        <taxon>Silvimonas</taxon>
    </lineage>
</organism>
<proteinExistence type="predicted"/>